<name>A0A5N5QUB4_9AGAM</name>
<protein>
    <recommendedName>
        <fullName evidence="5">Transmembrane protein</fullName>
    </recommendedName>
</protein>
<gene>
    <name evidence="3" type="ORF">CTheo_1431</name>
</gene>
<dbReference type="OrthoDB" id="5398191at2759"/>
<evidence type="ECO:0000313" key="4">
    <source>
        <dbReference type="Proteomes" id="UP000383932"/>
    </source>
</evidence>
<feature type="compositionally biased region" description="Polar residues" evidence="1">
    <location>
        <begin position="273"/>
        <end position="291"/>
    </location>
</feature>
<dbReference type="Proteomes" id="UP000383932">
    <property type="component" value="Unassembled WGS sequence"/>
</dbReference>
<feature type="region of interest" description="Disordered" evidence="1">
    <location>
        <begin position="82"/>
        <end position="143"/>
    </location>
</feature>
<feature type="region of interest" description="Disordered" evidence="1">
    <location>
        <begin position="351"/>
        <end position="389"/>
    </location>
</feature>
<organism evidence="3 4">
    <name type="scientific">Ceratobasidium theobromae</name>
    <dbReference type="NCBI Taxonomy" id="1582974"/>
    <lineage>
        <taxon>Eukaryota</taxon>
        <taxon>Fungi</taxon>
        <taxon>Dikarya</taxon>
        <taxon>Basidiomycota</taxon>
        <taxon>Agaricomycotina</taxon>
        <taxon>Agaricomycetes</taxon>
        <taxon>Cantharellales</taxon>
        <taxon>Ceratobasidiaceae</taxon>
        <taxon>Ceratobasidium</taxon>
    </lineage>
</organism>
<reference evidence="3 4" key="1">
    <citation type="journal article" date="2019" name="Fungal Biol. Biotechnol.">
        <title>Draft genome sequence of fastidious pathogen Ceratobasidium theobromae, which causes vascular-streak dieback in Theobroma cacao.</title>
        <authorList>
            <person name="Ali S.S."/>
            <person name="Asman A."/>
            <person name="Shao J."/>
            <person name="Firmansyah A.P."/>
            <person name="Susilo A.W."/>
            <person name="Rosmana A."/>
            <person name="McMahon P."/>
            <person name="Junaid M."/>
            <person name="Guest D."/>
            <person name="Kheng T.Y."/>
            <person name="Meinhardt L.W."/>
            <person name="Bailey B.A."/>
        </authorList>
    </citation>
    <scope>NUCLEOTIDE SEQUENCE [LARGE SCALE GENOMIC DNA]</scope>
    <source>
        <strain evidence="3 4">CT2</strain>
    </source>
</reference>
<feature type="transmembrane region" description="Helical" evidence="2">
    <location>
        <begin position="322"/>
        <end position="344"/>
    </location>
</feature>
<evidence type="ECO:0008006" key="5">
    <source>
        <dbReference type="Google" id="ProtNLM"/>
    </source>
</evidence>
<keyword evidence="2" id="KW-0472">Membrane</keyword>
<proteinExistence type="predicted"/>
<evidence type="ECO:0000256" key="2">
    <source>
        <dbReference type="SAM" id="Phobius"/>
    </source>
</evidence>
<dbReference type="EMBL" id="SSOP01000012">
    <property type="protein sequence ID" value="KAB5595143.1"/>
    <property type="molecule type" value="Genomic_DNA"/>
</dbReference>
<feature type="region of interest" description="Disordered" evidence="1">
    <location>
        <begin position="28"/>
        <end position="47"/>
    </location>
</feature>
<feature type="compositionally biased region" description="Basic and acidic residues" evidence="1">
    <location>
        <begin position="365"/>
        <end position="375"/>
    </location>
</feature>
<accession>A0A5N5QUB4</accession>
<dbReference type="AlphaFoldDB" id="A0A5N5QUB4"/>
<evidence type="ECO:0000313" key="3">
    <source>
        <dbReference type="EMBL" id="KAB5595143.1"/>
    </source>
</evidence>
<evidence type="ECO:0000256" key="1">
    <source>
        <dbReference type="SAM" id="MobiDB-lite"/>
    </source>
</evidence>
<keyword evidence="2" id="KW-1133">Transmembrane helix</keyword>
<feature type="region of interest" description="Disordered" evidence="1">
    <location>
        <begin position="244"/>
        <end position="291"/>
    </location>
</feature>
<comment type="caution">
    <text evidence="3">The sequence shown here is derived from an EMBL/GenBank/DDBJ whole genome shotgun (WGS) entry which is preliminary data.</text>
</comment>
<feature type="compositionally biased region" description="Low complexity" evidence="1">
    <location>
        <begin position="244"/>
        <end position="254"/>
    </location>
</feature>
<feature type="compositionally biased region" description="Polar residues" evidence="1">
    <location>
        <begin position="115"/>
        <end position="137"/>
    </location>
</feature>
<sequence>MLPYYLYKRYKEKQAVKETALDKSQEQFLTEAVERAPPTPELSTPTTTIDALFEESKSSWNKDKERNSEPWAQTLKRWGTFSRASSSSSIPRKESALPSPSLKPATSGGLPEATPQPSNTATEQSATEQSATEQSVTEPELTKEQRDLAEVLDSLDMQAGYQGVAFTTPSTRALLNQFTQIIKDVINGVPTAYNDLIEFLESSSTQLSKEWNALPKSFQKLIRSLPLGVPPDVFAAMTAAAAAPTTSNPSNTATGPSVPKATTGFASKLNPRSLFTKTNPQTGTKSRTLPTPSQVKELLGTGGGIVTVLRSILTFLKTRFPMLAGTNALMSMGISILMLVLWYCHKRGKEMRLRRETEGTNSGKTESEEPIKDESTDGPNPDFQASGTR</sequence>
<keyword evidence="2" id="KW-0812">Transmembrane</keyword>
<keyword evidence="4" id="KW-1185">Reference proteome</keyword>